<keyword evidence="1" id="KW-0732">Signal</keyword>
<keyword evidence="5" id="KW-1185">Reference proteome</keyword>
<evidence type="ECO:0000313" key="2">
    <source>
        <dbReference type="EMBL" id="PYE45459.1"/>
    </source>
</evidence>
<evidence type="ECO:0000256" key="1">
    <source>
        <dbReference type="SAM" id="SignalP"/>
    </source>
</evidence>
<evidence type="ECO:0000313" key="5">
    <source>
        <dbReference type="Proteomes" id="UP000509327"/>
    </source>
</evidence>
<feature type="chain" id="PRO_5015984979" evidence="1">
    <location>
        <begin position="24"/>
        <end position="53"/>
    </location>
</feature>
<dbReference type="RefSeq" id="WP_167433811.1">
    <property type="nucleotide sequence ID" value="NZ_CP054614.1"/>
</dbReference>
<sequence length="53" mass="5517">MVKKKMSKALSAVLAVSMLTAGAIVFIQDNPTLEVAKSAGDKKVEVIKGIQSA</sequence>
<evidence type="ECO:0000313" key="3">
    <source>
        <dbReference type="EMBL" id="QKS55274.1"/>
    </source>
</evidence>
<reference evidence="3 5" key="2">
    <citation type="submission" date="2020-06" db="EMBL/GenBank/DDBJ databases">
        <title>Complete genome of Paenibacillus barcinonensis KACC11450.</title>
        <authorList>
            <person name="Kim M."/>
            <person name="Park Y.-J."/>
            <person name="Shin J.-H."/>
        </authorList>
    </citation>
    <scope>NUCLEOTIDE SEQUENCE [LARGE SCALE GENOMIC DNA]</scope>
    <source>
        <strain evidence="3 5">KACC11450</strain>
    </source>
</reference>
<organism evidence="2 4">
    <name type="scientific">Paenibacillus barcinonensis</name>
    <dbReference type="NCBI Taxonomy" id="198119"/>
    <lineage>
        <taxon>Bacteria</taxon>
        <taxon>Bacillati</taxon>
        <taxon>Bacillota</taxon>
        <taxon>Bacilli</taxon>
        <taxon>Bacillales</taxon>
        <taxon>Paenibacillaceae</taxon>
        <taxon>Paenibacillus</taxon>
    </lineage>
</organism>
<protein>
    <submittedName>
        <fullName evidence="2">Uncharacterized protein</fullName>
    </submittedName>
</protein>
<gene>
    <name evidence="2" type="ORF">DFQ00_12077</name>
    <name evidence="3" type="ORF">HUB98_02400</name>
</gene>
<dbReference type="EMBL" id="CP054614">
    <property type="protein sequence ID" value="QKS55274.1"/>
    <property type="molecule type" value="Genomic_DNA"/>
</dbReference>
<accession>A0A2V4V1A8</accession>
<feature type="signal peptide" evidence="1">
    <location>
        <begin position="1"/>
        <end position="23"/>
    </location>
</feature>
<evidence type="ECO:0000313" key="4">
    <source>
        <dbReference type="Proteomes" id="UP000247790"/>
    </source>
</evidence>
<dbReference type="EMBL" id="QJSW01000020">
    <property type="protein sequence ID" value="PYE45459.1"/>
    <property type="molecule type" value="Genomic_DNA"/>
</dbReference>
<proteinExistence type="predicted"/>
<dbReference type="Proteomes" id="UP000509327">
    <property type="component" value="Chromosome"/>
</dbReference>
<reference evidence="2 4" key="1">
    <citation type="submission" date="2018-06" db="EMBL/GenBank/DDBJ databases">
        <title>Genomic Encyclopedia of Type Strains, Phase III (KMG-III): the genomes of soil and plant-associated and newly described type strains.</title>
        <authorList>
            <person name="Whitman W."/>
        </authorList>
    </citation>
    <scope>NUCLEOTIDE SEQUENCE [LARGE SCALE GENOMIC DNA]</scope>
    <source>
        <strain evidence="2 4">CECT 7022</strain>
    </source>
</reference>
<dbReference type="AlphaFoldDB" id="A0A2V4V1A8"/>
<dbReference type="Proteomes" id="UP000247790">
    <property type="component" value="Unassembled WGS sequence"/>
</dbReference>
<name>A0A2V4V1A8_PAEBA</name>